<dbReference type="AlphaFoldDB" id="A0A917FTS5"/>
<proteinExistence type="predicted"/>
<organism evidence="1 2">
    <name type="scientific">Marinicella pacifica</name>
    <dbReference type="NCBI Taxonomy" id="1171543"/>
    <lineage>
        <taxon>Bacteria</taxon>
        <taxon>Pseudomonadati</taxon>
        <taxon>Pseudomonadota</taxon>
        <taxon>Gammaproteobacteria</taxon>
        <taxon>Lysobacterales</taxon>
        <taxon>Marinicellaceae</taxon>
        <taxon>Marinicella</taxon>
    </lineage>
</organism>
<evidence type="ECO:0000313" key="2">
    <source>
        <dbReference type="Proteomes" id="UP000605253"/>
    </source>
</evidence>
<dbReference type="Proteomes" id="UP000605253">
    <property type="component" value="Unassembled WGS sequence"/>
</dbReference>
<keyword evidence="2" id="KW-1185">Reference proteome</keyword>
<name>A0A917FTS5_9GAMM</name>
<protein>
    <submittedName>
        <fullName evidence="1">DUF1287 domain-containing protein</fullName>
    </submittedName>
</protein>
<accession>A0A917FTS5</accession>
<comment type="caution">
    <text evidence="1">The sequence shown here is derived from an EMBL/GenBank/DDBJ whole genome shotgun (WGS) entry which is preliminary data.</text>
</comment>
<reference evidence="1" key="2">
    <citation type="submission" date="2020-09" db="EMBL/GenBank/DDBJ databases">
        <authorList>
            <person name="Sun Q."/>
            <person name="Zhou Y."/>
        </authorList>
    </citation>
    <scope>NUCLEOTIDE SEQUENCE</scope>
    <source>
        <strain evidence="1">CGMCC 1.12181</strain>
    </source>
</reference>
<dbReference type="InterPro" id="IPR009706">
    <property type="entry name" value="DUF1287"/>
</dbReference>
<gene>
    <name evidence="1" type="ORF">GCM10011365_24460</name>
</gene>
<dbReference type="EMBL" id="BMEO01000017">
    <property type="protein sequence ID" value="GGG02399.1"/>
    <property type="molecule type" value="Genomic_DNA"/>
</dbReference>
<dbReference type="Pfam" id="PF06940">
    <property type="entry name" value="DUF1287"/>
    <property type="match status" value="1"/>
</dbReference>
<evidence type="ECO:0000313" key="1">
    <source>
        <dbReference type="EMBL" id="GGG02399.1"/>
    </source>
</evidence>
<reference evidence="1" key="1">
    <citation type="journal article" date="2014" name="Int. J. Syst. Evol. Microbiol.">
        <title>Complete genome sequence of Corynebacterium casei LMG S-19264T (=DSM 44701T), isolated from a smear-ripened cheese.</title>
        <authorList>
            <consortium name="US DOE Joint Genome Institute (JGI-PGF)"/>
            <person name="Walter F."/>
            <person name="Albersmeier A."/>
            <person name="Kalinowski J."/>
            <person name="Ruckert C."/>
        </authorList>
    </citation>
    <scope>NUCLEOTIDE SEQUENCE</scope>
    <source>
        <strain evidence="1">CGMCC 1.12181</strain>
    </source>
</reference>
<sequence length="231" mass="26051">MINLTEQNQQKKKMTLRLYCPKQKKDSTDKFMCGTSKYQFICLLLILIPSAVIAETFYVNLVQAAIERTNHSVRYDGAYRSIDYPGGDVPADIGVCTDVVIRSYRALGVDLQVLVHEDMKAHFSAYPSKHIWGLTGTDRNIDHRRVPNLQTFLTRHGESLPISQTADDYLPGDLVTWMLPGNLPHIGIVTDQRSASSTRPLIVHNIGAGPQLEDILFAYHISGHYRFKPKP</sequence>